<evidence type="ECO:0000313" key="2">
    <source>
        <dbReference type="EMBL" id="QJQ33090.1"/>
    </source>
</evidence>
<name>A0A6M4AXI2_9SPHN</name>
<protein>
    <recommendedName>
        <fullName evidence="4">DUF4384 domain-containing protein</fullName>
    </recommendedName>
</protein>
<reference evidence="2 3" key="1">
    <citation type="submission" date="2020-01" db="EMBL/GenBank/DDBJ databases">
        <title>Sphingomonas sp. strain CSW-10.</title>
        <authorList>
            <person name="Chen W.-M."/>
        </authorList>
    </citation>
    <scope>NUCLEOTIDE SEQUENCE [LARGE SCALE GENOMIC DNA]</scope>
    <source>
        <strain evidence="2 3">CSW-10</strain>
    </source>
</reference>
<organism evidence="2 3">
    <name type="scientific">Sphingomonas lacunae</name>
    <dbReference type="NCBI Taxonomy" id="2698828"/>
    <lineage>
        <taxon>Bacteria</taxon>
        <taxon>Pseudomonadati</taxon>
        <taxon>Pseudomonadota</taxon>
        <taxon>Alphaproteobacteria</taxon>
        <taxon>Sphingomonadales</taxon>
        <taxon>Sphingomonadaceae</taxon>
        <taxon>Sphingomonas</taxon>
    </lineage>
</organism>
<dbReference type="EMBL" id="CP053015">
    <property type="protein sequence ID" value="QJQ33090.1"/>
    <property type="molecule type" value="Genomic_DNA"/>
</dbReference>
<dbReference type="Proteomes" id="UP000503018">
    <property type="component" value="Chromosome"/>
</dbReference>
<evidence type="ECO:0008006" key="4">
    <source>
        <dbReference type="Google" id="ProtNLM"/>
    </source>
</evidence>
<evidence type="ECO:0000256" key="1">
    <source>
        <dbReference type="SAM" id="SignalP"/>
    </source>
</evidence>
<gene>
    <name evidence="2" type="ORF">GV829_12115</name>
</gene>
<evidence type="ECO:0000313" key="3">
    <source>
        <dbReference type="Proteomes" id="UP000503018"/>
    </source>
</evidence>
<keyword evidence="3" id="KW-1185">Reference proteome</keyword>
<dbReference type="AlphaFoldDB" id="A0A6M4AXI2"/>
<proteinExistence type="predicted"/>
<dbReference type="RefSeq" id="WP_169947005.1">
    <property type="nucleotide sequence ID" value="NZ_CP053015.1"/>
</dbReference>
<feature type="chain" id="PRO_5027055423" description="DUF4384 domain-containing protein" evidence="1">
    <location>
        <begin position="19"/>
        <end position="156"/>
    </location>
</feature>
<accession>A0A6M4AXI2</accession>
<keyword evidence="1" id="KW-0732">Signal</keyword>
<sequence>MIRTAFLCLIALAMPSFALTASPYTIEGEWRFFYLASSDEWKLMFAEEGSSHSQMYFYCIPNSNEITAIYSVPDVDIRNYVPEIRSESGVYNDDAKIEFNDVDSYYYVAQTFRPDSPFLRELANGEDISAGESIFPLSAPYDGRIFREFARACSSA</sequence>
<feature type="signal peptide" evidence="1">
    <location>
        <begin position="1"/>
        <end position="18"/>
    </location>
</feature>
<dbReference type="KEGG" id="slan:GV829_12115"/>